<dbReference type="PANTHER" id="PTHR37344:SF1">
    <property type="entry name" value="SMALL INTEGRAL MEMBRANE PROTEIN 5"/>
    <property type="match status" value="1"/>
</dbReference>
<evidence type="ECO:0000256" key="2">
    <source>
        <dbReference type="ARBA" id="ARBA00022692"/>
    </source>
</evidence>
<keyword evidence="3 5" id="KW-1133">Transmembrane helix</keyword>
<organism evidence="6 7">
    <name type="scientific">Solea senegalensis</name>
    <name type="common">Senegalese sole</name>
    <dbReference type="NCBI Taxonomy" id="28829"/>
    <lineage>
        <taxon>Eukaryota</taxon>
        <taxon>Metazoa</taxon>
        <taxon>Chordata</taxon>
        <taxon>Craniata</taxon>
        <taxon>Vertebrata</taxon>
        <taxon>Euteleostomi</taxon>
        <taxon>Actinopterygii</taxon>
        <taxon>Neopterygii</taxon>
        <taxon>Teleostei</taxon>
        <taxon>Neoteleostei</taxon>
        <taxon>Acanthomorphata</taxon>
        <taxon>Carangaria</taxon>
        <taxon>Pleuronectiformes</taxon>
        <taxon>Pleuronectoidei</taxon>
        <taxon>Soleidae</taxon>
        <taxon>Solea</taxon>
    </lineage>
</organism>
<name>A0AAV6RPZ7_SOLSE</name>
<dbReference type="GO" id="GO:0016020">
    <property type="term" value="C:membrane"/>
    <property type="evidence" value="ECO:0007669"/>
    <property type="project" value="UniProtKB-SubCell"/>
</dbReference>
<dbReference type="InterPro" id="IPR047133">
    <property type="entry name" value="SMIM5"/>
</dbReference>
<evidence type="ECO:0000256" key="5">
    <source>
        <dbReference type="SAM" id="Phobius"/>
    </source>
</evidence>
<keyword evidence="2 5" id="KW-0812">Transmembrane</keyword>
<evidence type="ECO:0000313" key="7">
    <source>
        <dbReference type="Proteomes" id="UP000693946"/>
    </source>
</evidence>
<dbReference type="InterPro" id="IPR031671">
    <property type="entry name" value="SMIM5/18/22"/>
</dbReference>
<dbReference type="Pfam" id="PF15831">
    <property type="entry name" value="SMIM5_18_22"/>
    <property type="match status" value="1"/>
</dbReference>
<feature type="transmembrane region" description="Helical" evidence="5">
    <location>
        <begin position="31"/>
        <end position="55"/>
    </location>
</feature>
<evidence type="ECO:0000256" key="3">
    <source>
        <dbReference type="ARBA" id="ARBA00022989"/>
    </source>
</evidence>
<comment type="subcellular location">
    <subcellularLocation>
        <location evidence="1">Membrane</location>
        <topology evidence="1">Single-pass membrane protein</topology>
    </subcellularLocation>
</comment>
<evidence type="ECO:0000256" key="1">
    <source>
        <dbReference type="ARBA" id="ARBA00004167"/>
    </source>
</evidence>
<accession>A0AAV6RPZ7</accession>
<sequence>MDVKEEMMEILEKMLSKLLDLPRANVLDQRAFVVVVLFVAMFIFMIILPCVYCCYQEKTKQQASSSVQPLEPEPV</sequence>
<evidence type="ECO:0000313" key="6">
    <source>
        <dbReference type="EMBL" id="KAG7507491.1"/>
    </source>
</evidence>
<proteinExistence type="predicted"/>
<keyword evidence="7" id="KW-1185">Reference proteome</keyword>
<evidence type="ECO:0000256" key="4">
    <source>
        <dbReference type="ARBA" id="ARBA00023136"/>
    </source>
</evidence>
<evidence type="ECO:0008006" key="8">
    <source>
        <dbReference type="Google" id="ProtNLM"/>
    </source>
</evidence>
<reference evidence="6 7" key="1">
    <citation type="journal article" date="2021" name="Sci. Rep.">
        <title>Chromosome anchoring in Senegalese sole (Solea senegalensis) reveals sex-associated markers and genome rearrangements in flatfish.</title>
        <authorList>
            <person name="Guerrero-Cozar I."/>
            <person name="Gomez-Garrido J."/>
            <person name="Berbel C."/>
            <person name="Martinez-Blanch J.F."/>
            <person name="Alioto T."/>
            <person name="Claros M.G."/>
            <person name="Gagnaire P.A."/>
            <person name="Manchado M."/>
        </authorList>
    </citation>
    <scope>NUCLEOTIDE SEQUENCE [LARGE SCALE GENOMIC DNA]</scope>
    <source>
        <strain evidence="6">Sse05_10M</strain>
    </source>
</reference>
<protein>
    <recommendedName>
        <fullName evidence="8">Small integral membrane protein 5</fullName>
    </recommendedName>
</protein>
<dbReference type="Proteomes" id="UP000693946">
    <property type="component" value="Linkage Group LG18"/>
</dbReference>
<gene>
    <name evidence="6" type="ORF">JOB18_035797</name>
</gene>
<keyword evidence="4 5" id="KW-0472">Membrane</keyword>
<dbReference type="PANTHER" id="PTHR37344">
    <property type="entry name" value="SMALL INTEGRAL MEMBRANE PROTEIN 5"/>
    <property type="match status" value="1"/>
</dbReference>
<dbReference type="EMBL" id="JAGKHQ010000010">
    <property type="protein sequence ID" value="KAG7507491.1"/>
    <property type="molecule type" value="Genomic_DNA"/>
</dbReference>
<comment type="caution">
    <text evidence="6">The sequence shown here is derived from an EMBL/GenBank/DDBJ whole genome shotgun (WGS) entry which is preliminary data.</text>
</comment>
<dbReference type="AlphaFoldDB" id="A0AAV6RPZ7"/>